<name>A0A438FC81_VITVI</name>
<evidence type="ECO:0000313" key="3">
    <source>
        <dbReference type="Proteomes" id="UP000288805"/>
    </source>
</evidence>
<dbReference type="EMBL" id="QGNW01001050">
    <property type="protein sequence ID" value="RVW57597.1"/>
    <property type="molecule type" value="Genomic_DNA"/>
</dbReference>
<protein>
    <submittedName>
        <fullName evidence="2">Putative disease resistance protein</fullName>
    </submittedName>
</protein>
<dbReference type="Gene3D" id="3.40.50.300">
    <property type="entry name" value="P-loop containing nucleotide triphosphate hydrolases"/>
    <property type="match status" value="1"/>
</dbReference>
<dbReference type="AlphaFoldDB" id="A0A438FC81"/>
<evidence type="ECO:0000256" key="1">
    <source>
        <dbReference type="ARBA" id="ARBA00022821"/>
    </source>
</evidence>
<evidence type="ECO:0000313" key="2">
    <source>
        <dbReference type="EMBL" id="RVW57597.1"/>
    </source>
</evidence>
<dbReference type="InterPro" id="IPR027417">
    <property type="entry name" value="P-loop_NTPase"/>
</dbReference>
<dbReference type="SUPFAM" id="SSF52540">
    <property type="entry name" value="P-loop containing nucleoside triphosphate hydrolases"/>
    <property type="match status" value="1"/>
</dbReference>
<reference evidence="2 3" key="1">
    <citation type="journal article" date="2018" name="PLoS Genet.">
        <title>Population sequencing reveals clonal diversity and ancestral inbreeding in the grapevine cultivar Chardonnay.</title>
        <authorList>
            <person name="Roach M.J."/>
            <person name="Johnson D.L."/>
            <person name="Bohlmann J."/>
            <person name="van Vuuren H.J."/>
            <person name="Jones S.J."/>
            <person name="Pretorius I.S."/>
            <person name="Schmidt S.A."/>
            <person name="Borneman A.R."/>
        </authorList>
    </citation>
    <scope>NUCLEOTIDE SEQUENCE [LARGE SCALE GENOMIC DNA]</scope>
    <source>
        <strain evidence="3">cv. Chardonnay</strain>
        <tissue evidence="2">Leaf</tissue>
    </source>
</reference>
<gene>
    <name evidence="2" type="primary">VvCHDh000073_6</name>
    <name evidence="2" type="ORF">CK203_096297</name>
</gene>
<keyword evidence="1" id="KW-0611">Plant defense</keyword>
<dbReference type="PANTHER" id="PTHR36766">
    <property type="entry name" value="PLANT BROAD-SPECTRUM MILDEW RESISTANCE PROTEIN RPW8"/>
    <property type="match status" value="1"/>
</dbReference>
<organism evidence="2 3">
    <name type="scientific">Vitis vinifera</name>
    <name type="common">Grape</name>
    <dbReference type="NCBI Taxonomy" id="29760"/>
    <lineage>
        <taxon>Eukaryota</taxon>
        <taxon>Viridiplantae</taxon>
        <taxon>Streptophyta</taxon>
        <taxon>Embryophyta</taxon>
        <taxon>Tracheophyta</taxon>
        <taxon>Spermatophyta</taxon>
        <taxon>Magnoliopsida</taxon>
        <taxon>eudicotyledons</taxon>
        <taxon>Gunneridae</taxon>
        <taxon>Pentapetalae</taxon>
        <taxon>rosids</taxon>
        <taxon>Vitales</taxon>
        <taxon>Vitaceae</taxon>
        <taxon>Viteae</taxon>
        <taxon>Vitis</taxon>
    </lineage>
</organism>
<accession>A0A438FC81</accession>
<dbReference type="GO" id="GO:0043531">
    <property type="term" value="F:ADP binding"/>
    <property type="evidence" value="ECO:0007669"/>
    <property type="project" value="InterPro"/>
</dbReference>
<comment type="caution">
    <text evidence="2">The sequence shown here is derived from an EMBL/GenBank/DDBJ whole genome shotgun (WGS) entry which is preliminary data.</text>
</comment>
<dbReference type="Proteomes" id="UP000288805">
    <property type="component" value="Unassembled WGS sequence"/>
</dbReference>
<dbReference type="GO" id="GO:0006952">
    <property type="term" value="P:defense response"/>
    <property type="evidence" value="ECO:0007669"/>
    <property type="project" value="UniProtKB-KW"/>
</dbReference>
<proteinExistence type="predicted"/>
<sequence length="158" mass="17508">MELKPKRKAESGAVLLVLDDVWCGSESLLTKFKFQISESKVLVTSRNEFPEFGSKYDLELLNDDDAMALFRHSAIAQNGSCNYTPTDRLVKKVWCSTADSGALQGTSTGPGSSWQITPWAACRDLEKRTDEIIRRRSALWTSAGMMQARLMDATAAPL</sequence>
<dbReference type="PANTHER" id="PTHR36766:SF69">
    <property type="entry name" value="DISEASE RESISTANCE PROTEIN RGA2-LIKE"/>
    <property type="match status" value="1"/>
</dbReference>